<dbReference type="AlphaFoldDB" id="A0A0N0E0D5"/>
<dbReference type="OMA" id="WSITDHE"/>
<evidence type="ECO:0000313" key="2">
    <source>
        <dbReference type="EMBL" id="KPA86322.1"/>
    </source>
</evidence>
<dbReference type="Gene3D" id="2.40.370.10">
    <property type="entry name" value="AttH-like domain"/>
    <property type="match status" value="2"/>
</dbReference>
<dbReference type="VEuPathDB" id="TriTrypDB:LpyrH10_01_5350"/>
<gene>
    <name evidence="2" type="ORF">ABB37_00535</name>
</gene>
<name>A0A0N0E0D5_LEPPY</name>
<accession>A0A0N0E0D5</accession>
<evidence type="ECO:0000313" key="3">
    <source>
        <dbReference type="Proteomes" id="UP000037923"/>
    </source>
</evidence>
<evidence type="ECO:0008006" key="4">
    <source>
        <dbReference type="Google" id="ProtNLM"/>
    </source>
</evidence>
<dbReference type="OrthoDB" id="278120at2759"/>
<proteinExistence type="predicted"/>
<comment type="caution">
    <text evidence="2">The sequence shown here is derived from an EMBL/GenBank/DDBJ whole genome shotgun (WGS) entry which is preliminary data.</text>
</comment>
<dbReference type="Proteomes" id="UP000037923">
    <property type="component" value="Unassembled WGS sequence"/>
</dbReference>
<dbReference type="Pfam" id="PF17186">
    <property type="entry name" value="Lipocalin_9"/>
    <property type="match status" value="1"/>
</dbReference>
<reference evidence="2 3" key="1">
    <citation type="submission" date="2015-07" db="EMBL/GenBank/DDBJ databases">
        <title>High-quality genome of monoxenous trypanosomatid Leptomonas pyrrhocoris.</title>
        <authorList>
            <person name="Flegontov P."/>
            <person name="Butenko A."/>
            <person name="Firsov S."/>
            <person name="Vlcek C."/>
            <person name="Logacheva M.D."/>
            <person name="Field M."/>
            <person name="Filatov D."/>
            <person name="Flegontova O."/>
            <person name="Gerasimov E."/>
            <person name="Jackson A.P."/>
            <person name="Kelly S."/>
            <person name="Opperdoes F."/>
            <person name="O'Reilly A."/>
            <person name="Votypka J."/>
            <person name="Yurchenko V."/>
            <person name="Lukes J."/>
        </authorList>
    </citation>
    <scope>NUCLEOTIDE SEQUENCE [LARGE SCALE GENOMIC DNA]</scope>
    <source>
        <strain evidence="2">H10</strain>
    </source>
</reference>
<dbReference type="GeneID" id="26900832"/>
<dbReference type="RefSeq" id="XP_015664761.1">
    <property type="nucleotide sequence ID" value="XM_015796753.1"/>
</dbReference>
<evidence type="ECO:0000256" key="1">
    <source>
        <dbReference type="SAM" id="MobiDB-lite"/>
    </source>
</evidence>
<sequence length="820" mass="91775">MHFAAVDPVNEPPAQRQRLEDESAEEKSVKARLHNSWPQISISPETHEVTMSEKDLRSTLFEHDRAHEHCLNECWILRSRFGVHNRFGLSVTFRSVAVVSDVDPPNEDAYLTHACVVSWSITDHEKRKFYRFNACDERSPELLSMLIAKKTLRDQPAMLQAVVEQLNNNRLVLPDQMLSEAASMRLTELDLQFGKNTFKSFTPPLNYLGESRRPTYTLHLEGVSNEREDPNLDEEVKAEVDLSFMPRGVPPALDGVRGVVSNGNWEEDEFCYCLHHVKSVTGSLRITRASDNLEVARDPDIRRGTVWMEHSFGGVVPRTVEEARFVRSLCRRRIAAEQAPVIHDRCLIRLYDEQSNCFTVTRVVTGGTNEVLSCCATVQSGMSRQAYQYNSDASLTDEVDGCHQSKDTGIVYPTRWKVRCPMPNGARVELQLTATLPNQELITALAQPSIWDGTVLVKGKMTQADGRETTVSGDGYLTSRGRGKLQTEKTLFSMLHGIATFAVTPEDVAKMPSWESIADGPAIAAVAKLSVALKTQSFELTSPQQIVMAAFIGTYGYIFHHANEVAQVKKALQWCYSKWMTFFGVSSIRYRTLALRAFMMQELCDLMHAKCASWIPAGVEALDIAVPVNYIANDVADSAAFTLPARTLLLQPPSALEIAQIKALMDGTWVMDPSETKGSMNALLMEQGVGVLWRSVNNNVVPTWKISVNSAVDKLVIDESSMLERRKFVLALNGSEWAWESVSRGPVKSRSCVLSNGRELYVETDVRGGIERVWYQFQNGGRTMVQHMFFYPTATTPKATASCERHFKIQLPPGSPTSPR</sequence>
<organism evidence="2 3">
    <name type="scientific">Leptomonas pyrrhocoris</name>
    <name type="common">Firebug parasite</name>
    <dbReference type="NCBI Taxonomy" id="157538"/>
    <lineage>
        <taxon>Eukaryota</taxon>
        <taxon>Discoba</taxon>
        <taxon>Euglenozoa</taxon>
        <taxon>Kinetoplastea</taxon>
        <taxon>Metakinetoplastina</taxon>
        <taxon>Trypanosomatida</taxon>
        <taxon>Trypanosomatidae</taxon>
        <taxon>Leishmaniinae</taxon>
        <taxon>Leptomonas</taxon>
    </lineage>
</organism>
<dbReference type="EMBL" id="LGTL01000001">
    <property type="protein sequence ID" value="KPA86322.1"/>
    <property type="molecule type" value="Genomic_DNA"/>
</dbReference>
<dbReference type="InterPro" id="IPR023374">
    <property type="entry name" value="AttH-like_dom_sf"/>
</dbReference>
<protein>
    <recommendedName>
        <fullName evidence="4">AttH domain-containing protein</fullName>
    </recommendedName>
</protein>
<feature type="compositionally biased region" description="Basic and acidic residues" evidence="1">
    <location>
        <begin position="17"/>
        <end position="26"/>
    </location>
</feature>
<feature type="region of interest" description="Disordered" evidence="1">
    <location>
        <begin position="1"/>
        <end position="26"/>
    </location>
</feature>
<dbReference type="SUPFAM" id="SSF159245">
    <property type="entry name" value="AttH-like"/>
    <property type="match status" value="1"/>
</dbReference>
<keyword evidence="3" id="KW-1185">Reference proteome</keyword>